<evidence type="ECO:0000313" key="6">
    <source>
        <dbReference type="Proteomes" id="UP000095287"/>
    </source>
</evidence>
<name>A0A1I7Z5W0_9BILA</name>
<keyword evidence="2 5" id="KW-0812">Transmembrane</keyword>
<feature type="transmembrane region" description="Helical" evidence="5">
    <location>
        <begin position="43"/>
        <end position="64"/>
    </location>
</feature>
<feature type="transmembrane region" description="Helical" evidence="5">
    <location>
        <begin position="6"/>
        <end position="22"/>
    </location>
</feature>
<dbReference type="AlphaFoldDB" id="A0A1I7Z5W0"/>
<accession>A0A1I7Z5W0</accession>
<evidence type="ECO:0000256" key="4">
    <source>
        <dbReference type="ARBA" id="ARBA00023136"/>
    </source>
</evidence>
<keyword evidence="3 5" id="KW-1133">Transmembrane helix</keyword>
<keyword evidence="4 5" id="KW-0472">Membrane</keyword>
<protein>
    <submittedName>
        <fullName evidence="7">G_PROTEIN_RECEP_F1_2 domain-containing protein</fullName>
    </submittedName>
</protein>
<dbReference type="GO" id="GO:0016020">
    <property type="term" value="C:membrane"/>
    <property type="evidence" value="ECO:0007669"/>
    <property type="project" value="UniProtKB-SubCell"/>
</dbReference>
<dbReference type="SUPFAM" id="SSF81321">
    <property type="entry name" value="Family A G protein-coupled receptor-like"/>
    <property type="match status" value="1"/>
</dbReference>
<dbReference type="InterPro" id="IPR047130">
    <property type="entry name" value="7TM_GPCR_Srsx_nematod"/>
</dbReference>
<evidence type="ECO:0000256" key="5">
    <source>
        <dbReference type="SAM" id="Phobius"/>
    </source>
</evidence>
<evidence type="ECO:0000256" key="1">
    <source>
        <dbReference type="ARBA" id="ARBA00004370"/>
    </source>
</evidence>
<dbReference type="Gene3D" id="1.20.1070.10">
    <property type="entry name" value="Rhodopsin 7-helix transmembrane proteins"/>
    <property type="match status" value="1"/>
</dbReference>
<reference evidence="7" key="1">
    <citation type="submission" date="2016-11" db="UniProtKB">
        <authorList>
            <consortium name="WormBaseParasite"/>
        </authorList>
    </citation>
    <scope>IDENTIFICATION</scope>
</reference>
<sequence>NVWYMTSTCVNIAVVFLYFRLLKMFKDKKGEYQKLNKSLSTMLTVYILGWLFTMTGGSFATVAAPDHKTFLVIAVLAGIPANFNIAAPFFIYYFRSTLYRQAFNKILGIKWASDEIVTTSNQVAPSQPEEQIQG</sequence>
<proteinExistence type="predicted"/>
<evidence type="ECO:0000256" key="3">
    <source>
        <dbReference type="ARBA" id="ARBA00022989"/>
    </source>
</evidence>
<evidence type="ECO:0000313" key="7">
    <source>
        <dbReference type="WBParaSite" id="L893_g23076.t1"/>
    </source>
</evidence>
<keyword evidence="6" id="KW-1185">Reference proteome</keyword>
<dbReference type="Pfam" id="PF10320">
    <property type="entry name" value="7TM_GPCR_Srsx"/>
    <property type="match status" value="1"/>
</dbReference>
<dbReference type="InterPro" id="IPR019424">
    <property type="entry name" value="7TM_GPCR_Srsx"/>
</dbReference>
<organism evidence="6 7">
    <name type="scientific">Steinernema glaseri</name>
    <dbReference type="NCBI Taxonomy" id="37863"/>
    <lineage>
        <taxon>Eukaryota</taxon>
        <taxon>Metazoa</taxon>
        <taxon>Ecdysozoa</taxon>
        <taxon>Nematoda</taxon>
        <taxon>Chromadorea</taxon>
        <taxon>Rhabditida</taxon>
        <taxon>Tylenchina</taxon>
        <taxon>Panagrolaimomorpha</taxon>
        <taxon>Strongyloidoidea</taxon>
        <taxon>Steinernematidae</taxon>
        <taxon>Steinernema</taxon>
    </lineage>
</organism>
<dbReference type="WBParaSite" id="L893_g23076.t1">
    <property type="protein sequence ID" value="L893_g23076.t1"/>
    <property type="gene ID" value="L893_g23076"/>
</dbReference>
<comment type="subcellular location">
    <subcellularLocation>
        <location evidence="1">Membrane</location>
    </subcellularLocation>
</comment>
<dbReference type="SMART" id="SM01381">
    <property type="entry name" value="7TM_GPCR_Srsx"/>
    <property type="match status" value="1"/>
</dbReference>
<dbReference type="GO" id="GO:0004930">
    <property type="term" value="F:G protein-coupled receptor activity"/>
    <property type="evidence" value="ECO:0007669"/>
    <property type="project" value="InterPro"/>
</dbReference>
<feature type="transmembrane region" description="Helical" evidence="5">
    <location>
        <begin position="70"/>
        <end position="94"/>
    </location>
</feature>
<dbReference type="Proteomes" id="UP000095287">
    <property type="component" value="Unplaced"/>
</dbReference>
<dbReference type="PANTHER" id="PTHR23360">
    <property type="entry name" value="G-PROTEIN COUPLED RECEPTORS FAMILY 1 PROFILE DOMAIN-CONTAINING PROTEIN-RELATED"/>
    <property type="match status" value="1"/>
</dbReference>
<evidence type="ECO:0000256" key="2">
    <source>
        <dbReference type="ARBA" id="ARBA00022692"/>
    </source>
</evidence>
<dbReference type="InterPro" id="IPR000276">
    <property type="entry name" value="GPCR_Rhodpsn"/>
</dbReference>